<feature type="region of interest" description="Disordered" evidence="7">
    <location>
        <begin position="779"/>
        <end position="846"/>
    </location>
</feature>
<dbReference type="InterPro" id="IPR035892">
    <property type="entry name" value="C2_domain_sf"/>
</dbReference>
<feature type="compositionally biased region" description="Basic and acidic residues" evidence="7">
    <location>
        <begin position="805"/>
        <end position="840"/>
    </location>
</feature>
<dbReference type="GO" id="GO:0048015">
    <property type="term" value="P:phosphatidylinositol-mediated signaling"/>
    <property type="evidence" value="ECO:0007669"/>
    <property type="project" value="TreeGrafter"/>
</dbReference>
<dbReference type="PANTHER" id="PTHR10336">
    <property type="entry name" value="PHOSPHOINOSITIDE-SPECIFIC PHOSPHOLIPASE C FAMILY PROTEIN"/>
    <property type="match status" value="1"/>
</dbReference>
<keyword evidence="2 6" id="KW-0378">Hydrolase</keyword>
<dbReference type="SMART" id="SM00149">
    <property type="entry name" value="PLCYc"/>
    <property type="match status" value="1"/>
</dbReference>
<feature type="compositionally biased region" description="Basic and acidic residues" evidence="7">
    <location>
        <begin position="28"/>
        <end position="55"/>
    </location>
</feature>
<dbReference type="CDD" id="cd00275">
    <property type="entry name" value="C2_PLC_like"/>
    <property type="match status" value="1"/>
</dbReference>
<dbReference type="InterPro" id="IPR000909">
    <property type="entry name" value="PLipase_C_PInositol-sp_X_dom"/>
</dbReference>
<dbReference type="PROSITE" id="PS50007">
    <property type="entry name" value="PIPLC_X_DOMAIN"/>
    <property type="match status" value="1"/>
</dbReference>
<dbReference type="PROSITE" id="PS50004">
    <property type="entry name" value="C2"/>
    <property type="match status" value="1"/>
</dbReference>
<protein>
    <recommendedName>
        <fullName evidence="1 6">Phosphoinositide phospholipase C</fullName>
        <ecNumber evidence="1 6">3.1.4.11</ecNumber>
    </recommendedName>
</protein>
<keyword evidence="4 6" id="KW-0443">Lipid metabolism</keyword>
<accession>F0VQS4</accession>
<dbReference type="PROSITE" id="PS50222">
    <property type="entry name" value="EF_HAND_2"/>
    <property type="match status" value="1"/>
</dbReference>
<dbReference type="GO" id="GO:0016042">
    <property type="term" value="P:lipid catabolic process"/>
    <property type="evidence" value="ECO:0007669"/>
    <property type="project" value="UniProtKB-KW"/>
</dbReference>
<feature type="compositionally biased region" description="Polar residues" evidence="7">
    <location>
        <begin position="60"/>
        <end position="71"/>
    </location>
</feature>
<dbReference type="OrthoDB" id="329877at2759"/>
<evidence type="ECO:0000259" key="8">
    <source>
        <dbReference type="PROSITE" id="PS50004"/>
    </source>
</evidence>
<dbReference type="InterPro" id="IPR017946">
    <property type="entry name" value="PLC-like_Pdiesterase_TIM-brl"/>
</dbReference>
<dbReference type="SUPFAM" id="SSF47473">
    <property type="entry name" value="EF-hand"/>
    <property type="match status" value="1"/>
</dbReference>
<keyword evidence="3 6" id="KW-0442">Lipid degradation</keyword>
<feature type="region of interest" description="Disordered" evidence="7">
    <location>
        <begin position="706"/>
        <end position="763"/>
    </location>
</feature>
<dbReference type="GeneID" id="13445294"/>
<dbReference type="EMBL" id="FR823393">
    <property type="protein sequence ID" value="CBZ56071.1"/>
    <property type="molecule type" value="Genomic_DNA"/>
</dbReference>
<dbReference type="OMA" id="NFRPHLG"/>
<name>F0VQS4_NEOCL</name>
<evidence type="ECO:0000256" key="7">
    <source>
        <dbReference type="SAM" id="MobiDB-lite"/>
    </source>
</evidence>
<feature type="region of interest" description="Disordered" evidence="7">
    <location>
        <begin position="1"/>
        <end position="107"/>
    </location>
</feature>
<keyword evidence="12" id="KW-1185">Reference proteome</keyword>
<dbReference type="Pfam" id="PF00168">
    <property type="entry name" value="C2"/>
    <property type="match status" value="1"/>
</dbReference>
<evidence type="ECO:0000256" key="4">
    <source>
        <dbReference type="ARBA" id="ARBA00023098"/>
    </source>
</evidence>
<reference evidence="12" key="1">
    <citation type="journal article" date="2012" name="PLoS Pathog.">
        <title>Comparative genomics of the apicomplexan parasites Toxoplasma gondii and Neospora caninum: Coccidia differing in host range and transmission strategy.</title>
        <authorList>
            <person name="Reid A.J."/>
            <person name="Vermont S.J."/>
            <person name="Cotton J.A."/>
            <person name="Harris D."/>
            <person name="Hill-Cawthorne G.A."/>
            <person name="Konen-Waisman S."/>
            <person name="Latham S.M."/>
            <person name="Mourier T."/>
            <person name="Norton R."/>
            <person name="Quail M.A."/>
            <person name="Sanders M."/>
            <person name="Shanmugam D."/>
            <person name="Sohal A."/>
            <person name="Wasmuth J.D."/>
            <person name="Brunk B."/>
            <person name="Grigg M.E."/>
            <person name="Howard J.C."/>
            <person name="Parkinson J."/>
            <person name="Roos D.S."/>
            <person name="Trees A.J."/>
            <person name="Berriman M."/>
            <person name="Pain A."/>
            <person name="Wastling J.M."/>
        </authorList>
    </citation>
    <scope>NUCLEOTIDE SEQUENCE [LARGE SCALE GENOMIC DNA]</scope>
    <source>
        <strain evidence="12">Liverpool</strain>
    </source>
</reference>
<evidence type="ECO:0000256" key="6">
    <source>
        <dbReference type="RuleBase" id="RU361133"/>
    </source>
</evidence>
<feature type="domain" description="PI-PLC Y-box" evidence="9">
    <location>
        <begin position="881"/>
        <end position="996"/>
    </location>
</feature>
<feature type="compositionally biased region" description="Basic and acidic residues" evidence="7">
    <location>
        <begin position="731"/>
        <end position="743"/>
    </location>
</feature>
<gene>
    <name evidence="11" type="ORF">NCLIV_064970</name>
</gene>
<feature type="compositionally biased region" description="Low complexity" evidence="7">
    <location>
        <begin position="9"/>
        <end position="21"/>
    </location>
</feature>
<dbReference type="SMART" id="SM00239">
    <property type="entry name" value="C2"/>
    <property type="match status" value="1"/>
</dbReference>
<evidence type="ECO:0000256" key="2">
    <source>
        <dbReference type="ARBA" id="ARBA00022801"/>
    </source>
</evidence>
<dbReference type="InterPro" id="IPR039504">
    <property type="entry name" value="PLC-delta3_EF-hand"/>
</dbReference>
<comment type="catalytic activity">
    <reaction evidence="6">
        <text>a 1,2-diacyl-sn-glycero-3-phospho-(1D-myo-inositol-4,5-bisphosphate) + H2O = 1D-myo-inositol 1,4,5-trisphosphate + a 1,2-diacyl-sn-glycerol + H(+)</text>
        <dbReference type="Rhea" id="RHEA:33179"/>
        <dbReference type="ChEBI" id="CHEBI:15377"/>
        <dbReference type="ChEBI" id="CHEBI:15378"/>
        <dbReference type="ChEBI" id="CHEBI:17815"/>
        <dbReference type="ChEBI" id="CHEBI:58456"/>
        <dbReference type="ChEBI" id="CHEBI:203600"/>
        <dbReference type="EC" id="3.1.4.11"/>
    </reaction>
</comment>
<dbReference type="Pfam" id="PF00388">
    <property type="entry name" value="PI-PLC-X"/>
    <property type="match status" value="1"/>
</dbReference>
<dbReference type="InParanoid" id="F0VQS4"/>
<dbReference type="SMART" id="SM00054">
    <property type="entry name" value="EFh"/>
    <property type="match status" value="1"/>
</dbReference>
<dbReference type="Gene3D" id="1.10.238.10">
    <property type="entry name" value="EF-hand"/>
    <property type="match status" value="1"/>
</dbReference>
<proteinExistence type="predicted"/>
<sequence>MDGGVERQASSSSSRASFLSAPLRFSKKHEASPHVEHPEAPAKMETDAAEGRETLLSRPPTASTGGSSEAVSPTHAKEKPRRLSSFGFPKKASPADDGDRSAALFAPPSAAREGGAVVSQRIKELLADVDTREALEKLAEGSFLLKWCKTNFKKPHERFFYVDANAMALKWKSPKKQESFTTSEIHGAAKATDRIIRGLAVFGIRSILSSLNFLGTYLADTAGGGGQKQEGNEKHHRRGGVANSRKQQQQQLPVGDVQRIIPGEDTDFGRNKADKTLSIEIVASGRVLHVACRDETEWKLWMKGLLLYHDMALGQLASEGASDFISVQWHTAEKDSGGKIEQRHLHCLLRKLNIQADSRYVEELFQKHDTENSGRLGFSEFREMLNELLIRPDVDYYFAVYKVPQEDFIDEQGYRRFLQEVQKATSEAEIEEELANFRSVDEAFRKPGPTGMLSALGFGSLLCSEANSLMAPHRLKVHQDMSLPLCNYWVKSSHNTYLCGDQVVGKSAVGQYIDVLLRGCRCVELDCWDGSDGEPSLFHGVGGYQLTSRIKFKDVIQACRDYGFQRSKFPIILSLEMHCSAKQRIRIAEILDEILQDQIYRCSSTSPQPSPEQLMCKFILKGKVPNERGEMVEEGDEEDLQLDELELEMAKSLDLLGDGRDVHSLEALSSSFLHALEGQGTSLSLPETPPSPVQALSQLSSLSLGNEALDGAPQSAPSGEGDASAPSLPAGREDMRAVSDPKANRLASPSSKGASGSCMRRNRNPFLRKSSSFTCASAARTESFDQRGVDAPRRISEEAEDDADAAAREDRDGPPAPVEWRRARTVDRLNEAESREEKRATASFGDAEADSAFVKTAKRSKGNTATPGAASADSKSERLKVYYRNIAMPGKKLRSFEQPRNPMDICSMPESRLLKLVKQSPLEFARFNQKYLTRVYPAGTRLSSSNFNPVIPWLFGAQVVALNLQSLGSATILNEGRFLDNGGSAGGYVLKPAMMRNPRHPFVPAFAEHSSGPETPVHFTLKILSAHQLPRPVAEAWKGPSTINKIKTRKNTDLSCPFVSVSVHGVKEDTKAFRTPTVMNNGFNPRWSSPEATFEFLVRAPSVALLMFKVQTADSVRSEFLAAACFPLDAIRQGVRWVPLFDRKFCRLRWTGLLVYCRVVPLERDDATNTWNPVIPFQDEGTPPPPGPMV</sequence>
<dbReference type="Gene3D" id="2.60.40.150">
    <property type="entry name" value="C2 domain"/>
    <property type="match status" value="1"/>
</dbReference>
<dbReference type="GO" id="GO:0005509">
    <property type="term" value="F:calcium ion binding"/>
    <property type="evidence" value="ECO:0007669"/>
    <property type="project" value="InterPro"/>
</dbReference>
<feature type="domain" description="C2" evidence="8">
    <location>
        <begin position="1000"/>
        <end position="1142"/>
    </location>
</feature>
<dbReference type="PRINTS" id="PR00390">
    <property type="entry name" value="PHPHLIPASEC"/>
</dbReference>
<feature type="domain" description="EF-hand" evidence="10">
    <location>
        <begin position="356"/>
        <end position="391"/>
    </location>
</feature>
<evidence type="ECO:0000259" key="9">
    <source>
        <dbReference type="PROSITE" id="PS50008"/>
    </source>
</evidence>
<dbReference type="SUPFAM" id="SSF51695">
    <property type="entry name" value="PLC-like phosphodiesterases"/>
    <property type="match status" value="1"/>
</dbReference>
<evidence type="ECO:0000256" key="5">
    <source>
        <dbReference type="ARBA" id="ARBA00023224"/>
    </source>
</evidence>
<dbReference type="InterPro" id="IPR000008">
    <property type="entry name" value="C2_dom"/>
</dbReference>
<dbReference type="GO" id="GO:0051209">
    <property type="term" value="P:release of sequestered calcium ion into cytosol"/>
    <property type="evidence" value="ECO:0007669"/>
    <property type="project" value="TreeGrafter"/>
</dbReference>
<dbReference type="GO" id="GO:0004435">
    <property type="term" value="F:phosphatidylinositol-4,5-bisphosphate phospholipase C activity"/>
    <property type="evidence" value="ECO:0007669"/>
    <property type="project" value="UniProtKB-EC"/>
</dbReference>
<feature type="region of interest" description="Disordered" evidence="7">
    <location>
        <begin position="223"/>
        <end position="267"/>
    </location>
</feature>
<feature type="compositionally biased region" description="Basic and acidic residues" evidence="7">
    <location>
        <begin position="782"/>
        <end position="797"/>
    </location>
</feature>
<dbReference type="CDD" id="cd08558">
    <property type="entry name" value="PI-PLCc_eukaryota"/>
    <property type="match status" value="1"/>
</dbReference>
<dbReference type="Pfam" id="PF14788">
    <property type="entry name" value="EF-hand_10"/>
    <property type="match status" value="1"/>
</dbReference>
<dbReference type="CDD" id="cd15898">
    <property type="entry name" value="EFh_PI-PLC"/>
    <property type="match status" value="1"/>
</dbReference>
<dbReference type="EC" id="3.1.4.11" evidence="1 6"/>
<dbReference type="RefSeq" id="XP_003886097.1">
    <property type="nucleotide sequence ID" value="XM_003886048.1"/>
</dbReference>
<evidence type="ECO:0000313" key="12">
    <source>
        <dbReference type="Proteomes" id="UP000007494"/>
    </source>
</evidence>
<dbReference type="Pfam" id="PF00387">
    <property type="entry name" value="PI-PLC-Y"/>
    <property type="match status" value="1"/>
</dbReference>
<dbReference type="Proteomes" id="UP000007494">
    <property type="component" value="Chromosome XII"/>
</dbReference>
<dbReference type="SUPFAM" id="SSF50729">
    <property type="entry name" value="PH domain-like"/>
    <property type="match status" value="1"/>
</dbReference>
<dbReference type="InterPro" id="IPR001711">
    <property type="entry name" value="PLipase_C_Pinositol-sp_Y"/>
</dbReference>
<dbReference type="eggNOG" id="KOG0169">
    <property type="taxonomic scope" value="Eukaryota"/>
</dbReference>
<dbReference type="Gene3D" id="3.20.20.190">
    <property type="entry name" value="Phosphatidylinositol (PI) phosphodiesterase"/>
    <property type="match status" value="2"/>
</dbReference>
<evidence type="ECO:0000259" key="10">
    <source>
        <dbReference type="PROSITE" id="PS50222"/>
    </source>
</evidence>
<evidence type="ECO:0000256" key="1">
    <source>
        <dbReference type="ARBA" id="ARBA00012368"/>
    </source>
</evidence>
<keyword evidence="5" id="KW-0807">Transducer</keyword>
<dbReference type="InterPro" id="IPR011992">
    <property type="entry name" value="EF-hand-dom_pair"/>
</dbReference>
<dbReference type="AlphaFoldDB" id="F0VQS4"/>
<organism evidence="11 12">
    <name type="scientific">Neospora caninum (strain Liverpool)</name>
    <dbReference type="NCBI Taxonomy" id="572307"/>
    <lineage>
        <taxon>Eukaryota</taxon>
        <taxon>Sar</taxon>
        <taxon>Alveolata</taxon>
        <taxon>Apicomplexa</taxon>
        <taxon>Conoidasida</taxon>
        <taxon>Coccidia</taxon>
        <taxon>Eucoccidiorida</taxon>
        <taxon>Eimeriorina</taxon>
        <taxon>Sarcocystidae</taxon>
        <taxon>Neospora</taxon>
    </lineage>
</organism>
<dbReference type="PROSITE" id="PS50008">
    <property type="entry name" value="PIPLC_Y_DOMAIN"/>
    <property type="match status" value="1"/>
</dbReference>
<dbReference type="SUPFAM" id="SSF49562">
    <property type="entry name" value="C2 domain (Calcium/lipid-binding domain, CaLB)"/>
    <property type="match status" value="1"/>
</dbReference>
<dbReference type="VEuPathDB" id="ToxoDB:NCLIV_064970"/>
<evidence type="ECO:0000256" key="3">
    <source>
        <dbReference type="ARBA" id="ARBA00022963"/>
    </source>
</evidence>
<dbReference type="InterPro" id="IPR002048">
    <property type="entry name" value="EF_hand_dom"/>
</dbReference>
<evidence type="ECO:0000313" key="11">
    <source>
        <dbReference type="EMBL" id="CBZ56071.1"/>
    </source>
</evidence>
<dbReference type="PANTHER" id="PTHR10336:SF36">
    <property type="entry name" value="1-PHOSPHATIDYLINOSITOL 4,5-BISPHOSPHATE PHOSPHODIESTERASE BETA-4"/>
    <property type="match status" value="1"/>
</dbReference>
<dbReference type="InterPro" id="IPR001192">
    <property type="entry name" value="PI-PLC_fam"/>
</dbReference>
<dbReference type="SMART" id="SM00148">
    <property type="entry name" value="PLCXc"/>
    <property type="match status" value="1"/>
</dbReference>